<dbReference type="RefSeq" id="WP_057879297.1">
    <property type="nucleotide sequence ID" value="NZ_JQCA01000163.1"/>
</dbReference>
<dbReference type="PATRIC" id="fig|616990.3.peg.1252"/>
<organism evidence="1 2">
    <name type="scientific">Levilactobacillus paucivorans</name>
    <dbReference type="NCBI Taxonomy" id="616990"/>
    <lineage>
        <taxon>Bacteria</taxon>
        <taxon>Bacillati</taxon>
        <taxon>Bacillota</taxon>
        <taxon>Bacilli</taxon>
        <taxon>Lactobacillales</taxon>
        <taxon>Lactobacillaceae</taxon>
        <taxon>Levilactobacillus</taxon>
    </lineage>
</organism>
<dbReference type="Gene3D" id="2.40.50.100">
    <property type="match status" value="1"/>
</dbReference>
<dbReference type="OrthoDB" id="9796712at2"/>
<dbReference type="AlphaFoldDB" id="A0A0R2L7P8"/>
<proteinExistence type="predicted"/>
<keyword evidence="2" id="KW-1185">Reference proteome</keyword>
<gene>
    <name evidence="1" type="ORF">IV54_GL001164</name>
</gene>
<dbReference type="Pfam" id="PF01597">
    <property type="entry name" value="GCV_H"/>
    <property type="match status" value="1"/>
</dbReference>
<name>A0A0R2L7P8_9LACO</name>
<dbReference type="EMBL" id="JQCA01000163">
    <property type="protein sequence ID" value="KRN97864.1"/>
    <property type="molecule type" value="Genomic_DNA"/>
</dbReference>
<comment type="caution">
    <text evidence="1">The sequence shown here is derived from an EMBL/GenBank/DDBJ whole genome shotgun (WGS) entry which is preliminary data.</text>
</comment>
<dbReference type="SUPFAM" id="SSF51230">
    <property type="entry name" value="Single hybrid motif"/>
    <property type="match status" value="1"/>
</dbReference>
<dbReference type="InterPro" id="IPR033753">
    <property type="entry name" value="GCV_H/Fam206"/>
</dbReference>
<sequence length="105" mass="11621">MIDKPELSATALWLAPQEAGVIRIGFADDGRELLGPVTQVAWLVKSGNLELGTPFMTVKGAKDGLVLRTPFAGRIVRINTGLVDHPEWLDHRNDELDWLFDVVDD</sequence>
<evidence type="ECO:0000313" key="2">
    <source>
        <dbReference type="Proteomes" id="UP000051906"/>
    </source>
</evidence>
<evidence type="ECO:0008006" key="3">
    <source>
        <dbReference type="Google" id="ProtNLM"/>
    </source>
</evidence>
<reference evidence="1 2" key="1">
    <citation type="journal article" date="2015" name="Genome Announc.">
        <title>Expanding the biotechnology potential of lactobacilli through comparative genomics of 213 strains and associated genera.</title>
        <authorList>
            <person name="Sun Z."/>
            <person name="Harris H.M."/>
            <person name="McCann A."/>
            <person name="Guo C."/>
            <person name="Argimon S."/>
            <person name="Zhang W."/>
            <person name="Yang X."/>
            <person name="Jeffery I.B."/>
            <person name="Cooney J.C."/>
            <person name="Kagawa T.F."/>
            <person name="Liu W."/>
            <person name="Song Y."/>
            <person name="Salvetti E."/>
            <person name="Wrobel A."/>
            <person name="Rasinkangas P."/>
            <person name="Parkhill J."/>
            <person name="Rea M.C."/>
            <person name="O'Sullivan O."/>
            <person name="Ritari J."/>
            <person name="Douillard F.P."/>
            <person name="Paul Ross R."/>
            <person name="Yang R."/>
            <person name="Briner A.E."/>
            <person name="Felis G.E."/>
            <person name="de Vos W.M."/>
            <person name="Barrangou R."/>
            <person name="Klaenhammer T.R."/>
            <person name="Caufield P.W."/>
            <person name="Cui Y."/>
            <person name="Zhang H."/>
            <person name="O'Toole P.W."/>
        </authorList>
    </citation>
    <scope>NUCLEOTIDE SEQUENCE [LARGE SCALE GENOMIC DNA]</scope>
    <source>
        <strain evidence="1 2">DSM 22467</strain>
    </source>
</reference>
<protein>
    <recommendedName>
        <fullName evidence="3">Glycine cleavage system H protein (Lipoate-binding)</fullName>
    </recommendedName>
</protein>
<evidence type="ECO:0000313" key="1">
    <source>
        <dbReference type="EMBL" id="KRN97864.1"/>
    </source>
</evidence>
<dbReference type="Proteomes" id="UP000051906">
    <property type="component" value="Unassembled WGS sequence"/>
</dbReference>
<dbReference type="InterPro" id="IPR011053">
    <property type="entry name" value="Single_hybrid_motif"/>
</dbReference>
<accession>A0A0R2L7P8</accession>
<dbReference type="STRING" id="616990.IV54_GL001164"/>